<name>A0ACC0PGN6_RHOML</name>
<sequence length="91" mass="10330">MGESDFDELEGEYDDQLDGISLESLFNQTTDLPYVCTINKKEKEENQGVESEKDKVKTQANTSIWGLLMSRRSNHCANFKDESGSKIMFGK</sequence>
<accession>A0ACC0PGN6</accession>
<dbReference type="EMBL" id="CM046390">
    <property type="protein sequence ID" value="KAI8563877.1"/>
    <property type="molecule type" value="Genomic_DNA"/>
</dbReference>
<dbReference type="Proteomes" id="UP001062846">
    <property type="component" value="Chromosome 3"/>
</dbReference>
<protein>
    <submittedName>
        <fullName evidence="1">Uncharacterized protein</fullName>
    </submittedName>
</protein>
<proteinExistence type="predicted"/>
<evidence type="ECO:0000313" key="2">
    <source>
        <dbReference type="Proteomes" id="UP001062846"/>
    </source>
</evidence>
<gene>
    <name evidence="1" type="ORF">RHMOL_Rhmol03G0143400</name>
</gene>
<organism evidence="1 2">
    <name type="scientific">Rhododendron molle</name>
    <name type="common">Chinese azalea</name>
    <name type="synonym">Azalea mollis</name>
    <dbReference type="NCBI Taxonomy" id="49168"/>
    <lineage>
        <taxon>Eukaryota</taxon>
        <taxon>Viridiplantae</taxon>
        <taxon>Streptophyta</taxon>
        <taxon>Embryophyta</taxon>
        <taxon>Tracheophyta</taxon>
        <taxon>Spermatophyta</taxon>
        <taxon>Magnoliopsida</taxon>
        <taxon>eudicotyledons</taxon>
        <taxon>Gunneridae</taxon>
        <taxon>Pentapetalae</taxon>
        <taxon>asterids</taxon>
        <taxon>Ericales</taxon>
        <taxon>Ericaceae</taxon>
        <taxon>Ericoideae</taxon>
        <taxon>Rhodoreae</taxon>
        <taxon>Rhododendron</taxon>
    </lineage>
</organism>
<evidence type="ECO:0000313" key="1">
    <source>
        <dbReference type="EMBL" id="KAI8563877.1"/>
    </source>
</evidence>
<comment type="caution">
    <text evidence="1">The sequence shown here is derived from an EMBL/GenBank/DDBJ whole genome shotgun (WGS) entry which is preliminary data.</text>
</comment>
<keyword evidence="2" id="KW-1185">Reference proteome</keyword>
<reference evidence="1" key="1">
    <citation type="submission" date="2022-02" db="EMBL/GenBank/DDBJ databases">
        <title>Plant Genome Project.</title>
        <authorList>
            <person name="Zhang R.-G."/>
        </authorList>
    </citation>
    <scope>NUCLEOTIDE SEQUENCE</scope>
    <source>
        <strain evidence="1">AT1</strain>
    </source>
</reference>